<dbReference type="InterPro" id="IPR051149">
    <property type="entry name" value="Spindly/BICDR_Dynein_Adapter"/>
</dbReference>
<feature type="coiled-coil region" evidence="2">
    <location>
        <begin position="5"/>
        <end position="81"/>
    </location>
</feature>
<evidence type="ECO:0008006" key="6">
    <source>
        <dbReference type="Google" id="ProtNLM"/>
    </source>
</evidence>
<gene>
    <name evidence="4" type="ORF">PMEA_00012241</name>
</gene>
<reference evidence="4 5" key="1">
    <citation type="submission" date="2022-05" db="EMBL/GenBank/DDBJ databases">
        <authorList>
            <consortium name="Genoscope - CEA"/>
            <person name="William W."/>
        </authorList>
    </citation>
    <scope>NUCLEOTIDE SEQUENCE [LARGE SCALE GENOMIC DNA]</scope>
</reference>
<sequence length="654" mass="75092">MDNEIYFLKEEIIRLKEENESLQQDGQLAGEIGKNLLENNQELERKLEEVNNDYITTLGNLEELKQENYSLRSRLETEVRTNSNHAHELDDLKVKLQKEFEAKEKSQQMTTEKKICELRKEIESLQNDISKHTLVEIQLQEKIKKQDEMLQAARRSSEELQHKGRSRLESIEEYIHLASELSEERDTLTMKLADLKDSQERILFDRNVLKERVEHLEEELQEKARQGQTWFNCLQEARNEAGELKAELENLKADNARRNFGKQGNSLFGEVEDQRLELEKKYGSLRARHEGAMKVHNMTKQHLQRLKNQVATLLQVKSCHADASQIQRLTQALVQKEGEVKMLNTKISSLEKQKEERNISSRLMEFHDAFSEFGDKKDYVNFLQLQLEDSKKALAALNKELQTKTLLQLSETDRLRHTEHQLHVSESNVERLNSENIKLRLKIDDLRLKLQSHSQKDPQNVSQTSTSSGLRKTKSAILLGGANSKNTRTSALIKKGQENTVSINAKVAKLEPSILKPPVVLVNTRDTTSDKKQRGSDVTFPLQVESTAESLITSNVPRKLPLSSNDVENEAKSKVEFKRKPMVRFQTATDDIDLSETQSTHDNVPDYGGLLKENSQPEESHKEQMPSVTVRGQKTAPVVINVKKGETKNQCPQQ</sequence>
<feature type="coiled-coil region" evidence="2">
    <location>
        <begin position="326"/>
        <end position="353"/>
    </location>
</feature>
<evidence type="ECO:0000256" key="2">
    <source>
        <dbReference type="SAM" id="Coils"/>
    </source>
</evidence>
<keyword evidence="5" id="KW-1185">Reference proteome</keyword>
<feature type="coiled-coil region" evidence="2">
    <location>
        <begin position="143"/>
        <end position="254"/>
    </location>
</feature>
<name>A0AAU9WT55_9CNID</name>
<dbReference type="EMBL" id="CALNXJ010000021">
    <property type="protein sequence ID" value="CAH3125193.1"/>
    <property type="molecule type" value="Genomic_DNA"/>
</dbReference>
<dbReference type="AlphaFoldDB" id="A0AAU9WT55"/>
<evidence type="ECO:0000313" key="5">
    <source>
        <dbReference type="Proteomes" id="UP001159428"/>
    </source>
</evidence>
<keyword evidence="1 2" id="KW-0175">Coiled coil</keyword>
<feature type="region of interest" description="Disordered" evidence="3">
    <location>
        <begin position="451"/>
        <end position="475"/>
    </location>
</feature>
<dbReference type="Proteomes" id="UP001159428">
    <property type="component" value="Unassembled WGS sequence"/>
</dbReference>
<proteinExistence type="predicted"/>
<comment type="caution">
    <text evidence="4">The sequence shown here is derived from an EMBL/GenBank/DDBJ whole genome shotgun (WGS) entry which is preliminary data.</text>
</comment>
<protein>
    <recommendedName>
        <fullName evidence="6">Protein Spindly</fullName>
    </recommendedName>
</protein>
<feature type="compositionally biased region" description="Polar residues" evidence="3">
    <location>
        <begin position="451"/>
        <end position="470"/>
    </location>
</feature>
<evidence type="ECO:0000256" key="1">
    <source>
        <dbReference type="ARBA" id="ARBA00023054"/>
    </source>
</evidence>
<dbReference type="PANTHER" id="PTHR32123">
    <property type="entry name" value="BICD FAMILY-LIKE CARGO ADAPTER"/>
    <property type="match status" value="1"/>
</dbReference>
<accession>A0AAU9WT55</accession>
<evidence type="ECO:0000256" key="3">
    <source>
        <dbReference type="SAM" id="MobiDB-lite"/>
    </source>
</evidence>
<dbReference type="PANTHER" id="PTHR32123:SF9">
    <property type="entry name" value="PROTEIN SPINDLY"/>
    <property type="match status" value="1"/>
</dbReference>
<feature type="region of interest" description="Disordered" evidence="3">
    <location>
        <begin position="596"/>
        <end position="635"/>
    </location>
</feature>
<evidence type="ECO:0000313" key="4">
    <source>
        <dbReference type="EMBL" id="CAH3125193.1"/>
    </source>
</evidence>
<organism evidence="4 5">
    <name type="scientific">Pocillopora meandrina</name>
    <dbReference type="NCBI Taxonomy" id="46732"/>
    <lineage>
        <taxon>Eukaryota</taxon>
        <taxon>Metazoa</taxon>
        <taxon>Cnidaria</taxon>
        <taxon>Anthozoa</taxon>
        <taxon>Hexacorallia</taxon>
        <taxon>Scleractinia</taxon>
        <taxon>Astrocoeniina</taxon>
        <taxon>Pocilloporidae</taxon>
        <taxon>Pocillopora</taxon>
    </lineage>
</organism>